<dbReference type="Gene3D" id="1.10.8.730">
    <property type="match status" value="1"/>
</dbReference>
<evidence type="ECO:0000313" key="2">
    <source>
        <dbReference type="EMBL" id="KJF38644.1"/>
    </source>
</evidence>
<dbReference type="InterPro" id="IPR027417">
    <property type="entry name" value="P-loop_NTPase"/>
</dbReference>
<dbReference type="NCBIfam" id="NF045971">
    <property type="entry name" value="conju_CD1110"/>
    <property type="match status" value="1"/>
</dbReference>
<feature type="domain" description="TraG P-loop" evidence="1">
    <location>
        <begin position="429"/>
        <end position="730"/>
    </location>
</feature>
<dbReference type="PATRIC" id="fig|1550024.3.peg.3858"/>
<dbReference type="Gene3D" id="3.40.50.300">
    <property type="entry name" value="P-loop containing nucleotide triphosphate hydrolases"/>
    <property type="match status" value="1"/>
</dbReference>
<evidence type="ECO:0000313" key="3">
    <source>
        <dbReference type="Proteomes" id="UP000032483"/>
    </source>
</evidence>
<dbReference type="RefSeq" id="WP_050006407.1">
    <property type="nucleotide sequence ID" value="NZ_DAWBJP010000044.1"/>
</dbReference>
<gene>
    <name evidence="2" type="ORF">TQ39_16920</name>
</gene>
<name>A0A0D8IVX2_9FIRM</name>
<dbReference type="GeneID" id="42858225"/>
<sequence length="772" mass="88659">MKIQIFNRLIRHGESFRVPRSVQESIPVRKIYRDGIWLCGGRYSKAWRFQDVNYAVASEADQAEILMRYCSVINAWPDDAYVQVLTNNRRIDPVEFENTMLMHLRGDDMDRLREEYNQIVRERTEWSNNIFREKYVVISVQRRSIDEARSFFARVGTELASGFGRLSSQLTELSSHDRIRILHDFFRSGEEQYFNFDLSQAMARGQDFRDYIAPDSLQFKSDHFIMGKKFGRVLFLKDYPNFLKDETIARLCEFPQNLMLSIQIVPVPMEEAVADMQKRVLAVETDITRWQQKQNANHNFSAETPYEMQQMRQEMKALLDDLTSRDQRMVLVLVTLVHLADSYAQLNSDTEAITATARGDLCRFNTLHFQQEEGLNTALPYGLREIEAMRTMNTESAAALTPFSVQDVMDRGGIYYGRNAISRNSIICNRKLLLNGNGFYLGVPGSGKSMAAKWELMNVILNTDDDVLICDPEAEFGPVVDAVRGQNIRLAPDSTQHVNALELGKGYEAGEKPVSLKSEFILTLYEHLLDVQTNGRRAKSIIDRAVLDLYEEFSKKPQAPTLQDLYRILQCQKEDLAKDIVLASEIFTKGSLNTFAQPTNVQLDNRVLCFNIRDLGQQLRPIGMLVLMEVVMMRVMQNRLRGKRTWIYFDELSVLFSYEWSTNFLDVSWKRYRKYGALASGIFQNLDQALDNEVARSMISNSEFLVLLNQAASDRTKLAELLHISDTQLSYVTDSEAGRGLLKMGGSLVPFINDISKDTRLYKLMSTRPGEV</sequence>
<reference evidence="2" key="1">
    <citation type="submission" date="2015-02" db="EMBL/GenBank/DDBJ databases">
        <title>A novel member of the family Ruminococcaceae isolated from human feces.</title>
        <authorList>
            <person name="Shkoporov A.N."/>
            <person name="Chaplin A.V."/>
            <person name="Motuzova O.V."/>
            <person name="Kafarskaia L.I."/>
            <person name="Khokhlova E.V."/>
            <person name="Efimov B.A."/>
        </authorList>
    </citation>
    <scope>NUCLEOTIDE SEQUENCE [LARGE SCALE GENOMIC DNA]</scope>
    <source>
        <strain evidence="2">585-1</strain>
    </source>
</reference>
<comment type="caution">
    <text evidence="2">The sequence shown here is derived from an EMBL/GenBank/DDBJ whole genome shotgun (WGS) entry which is preliminary data.</text>
</comment>
<proteinExistence type="predicted"/>
<organism evidence="2 3">
    <name type="scientific">Ruthenibacterium lactatiformans</name>
    <dbReference type="NCBI Taxonomy" id="1550024"/>
    <lineage>
        <taxon>Bacteria</taxon>
        <taxon>Bacillati</taxon>
        <taxon>Bacillota</taxon>
        <taxon>Clostridia</taxon>
        <taxon>Eubacteriales</taxon>
        <taxon>Oscillospiraceae</taxon>
        <taxon>Ruthenibacterium</taxon>
    </lineage>
</organism>
<dbReference type="EMBL" id="JXXK01000035">
    <property type="protein sequence ID" value="KJF38644.1"/>
    <property type="molecule type" value="Genomic_DNA"/>
</dbReference>
<protein>
    <submittedName>
        <fullName evidence="2">TraE family protein</fullName>
    </submittedName>
</protein>
<keyword evidence="3" id="KW-1185">Reference proteome</keyword>
<dbReference type="SUPFAM" id="SSF52540">
    <property type="entry name" value="P-loop containing nucleoside triphosphate hydrolases"/>
    <property type="match status" value="1"/>
</dbReference>
<dbReference type="AlphaFoldDB" id="A0A0D8IVX2"/>
<evidence type="ECO:0000259" key="1">
    <source>
        <dbReference type="Pfam" id="PF19044"/>
    </source>
</evidence>
<dbReference type="Proteomes" id="UP000032483">
    <property type="component" value="Unassembled WGS sequence"/>
</dbReference>
<accession>A0A0D8IVX2</accession>
<dbReference type="InterPro" id="IPR043964">
    <property type="entry name" value="P-loop_TraG"/>
</dbReference>
<dbReference type="Pfam" id="PF19044">
    <property type="entry name" value="P-loop_TraG"/>
    <property type="match status" value="1"/>
</dbReference>